<sequence length="308" mass="33754">MNLLDSRHTDEISALLAIASERSFVAAARLLQRHPTVISKRLAAIEARLGVRLIERTTRQVRLTDAGARLVDRLRAATGLITEAEQEATLGAAEIRGVLRLAMPAAMGRLWLSPLLPEFLFAHPQLSVEVDYSERFVDIIAEGIDAAIRIGELNDSRLVAKKLGDHRRILCASPAYLQRWGMPHRPGDLRDHNCLGFTGLASFPEWRLSDGERLETIVIGQGCLSSNDSEALLVAAKAGVGILGAGEWLMSRDIGAGRLIQLLPDWTLDPQGGIYLIRPSAKFTPAATLAFKTWIESKFAQGTPWTKP</sequence>
<dbReference type="PANTHER" id="PTHR30537">
    <property type="entry name" value="HTH-TYPE TRANSCRIPTIONAL REGULATOR"/>
    <property type="match status" value="1"/>
</dbReference>
<dbReference type="InterPro" id="IPR036388">
    <property type="entry name" value="WH-like_DNA-bd_sf"/>
</dbReference>
<dbReference type="SUPFAM" id="SSF46785">
    <property type="entry name" value="Winged helix' DNA-binding domain"/>
    <property type="match status" value="1"/>
</dbReference>
<dbReference type="RefSeq" id="WP_004407724.1">
    <property type="nucleotide sequence ID" value="NZ_LGAR01000114.1"/>
</dbReference>
<dbReference type="GO" id="GO:0043565">
    <property type="term" value="F:sequence-specific DNA binding"/>
    <property type="evidence" value="ECO:0007669"/>
    <property type="project" value="TreeGrafter"/>
</dbReference>
<evidence type="ECO:0000256" key="4">
    <source>
        <dbReference type="ARBA" id="ARBA00023163"/>
    </source>
</evidence>
<gene>
    <name evidence="6" type="ORF">ALO91_03408</name>
</gene>
<evidence type="ECO:0000256" key="3">
    <source>
        <dbReference type="ARBA" id="ARBA00023125"/>
    </source>
</evidence>
<dbReference type="EMBL" id="LJPM01000589">
    <property type="protein sequence ID" value="KPW09216.1"/>
    <property type="molecule type" value="Genomic_DNA"/>
</dbReference>
<evidence type="ECO:0000313" key="6">
    <source>
        <dbReference type="EMBL" id="KPW09216.1"/>
    </source>
</evidence>
<comment type="similarity">
    <text evidence="1">Belongs to the LysR transcriptional regulatory family.</text>
</comment>
<dbReference type="SUPFAM" id="SSF53850">
    <property type="entry name" value="Periplasmic binding protein-like II"/>
    <property type="match status" value="1"/>
</dbReference>
<feature type="domain" description="HTH lysR-type" evidence="5">
    <location>
        <begin position="1"/>
        <end position="64"/>
    </location>
</feature>
<protein>
    <submittedName>
        <fullName evidence="6">LysR family transcriptional regulator</fullName>
    </submittedName>
</protein>
<evidence type="ECO:0000256" key="2">
    <source>
        <dbReference type="ARBA" id="ARBA00023015"/>
    </source>
</evidence>
<evidence type="ECO:0000256" key="1">
    <source>
        <dbReference type="ARBA" id="ARBA00009437"/>
    </source>
</evidence>
<dbReference type="AlphaFoldDB" id="A0A0L8IPS4"/>
<dbReference type="GO" id="GO:0003700">
    <property type="term" value="F:DNA-binding transcription factor activity"/>
    <property type="evidence" value="ECO:0007669"/>
    <property type="project" value="InterPro"/>
</dbReference>
<dbReference type="InterPro" id="IPR000847">
    <property type="entry name" value="LysR_HTH_N"/>
</dbReference>
<dbReference type="InterPro" id="IPR036390">
    <property type="entry name" value="WH_DNA-bd_sf"/>
</dbReference>
<evidence type="ECO:0000313" key="7">
    <source>
        <dbReference type="Proteomes" id="UP000050297"/>
    </source>
</evidence>
<name>A0A0L8IPS4_PSESX</name>
<evidence type="ECO:0000259" key="5">
    <source>
        <dbReference type="PROSITE" id="PS50931"/>
    </source>
</evidence>
<proteinExistence type="inferred from homology"/>
<dbReference type="GO" id="GO:0006351">
    <property type="term" value="P:DNA-templated transcription"/>
    <property type="evidence" value="ECO:0007669"/>
    <property type="project" value="TreeGrafter"/>
</dbReference>
<dbReference type="CDD" id="cd08422">
    <property type="entry name" value="PBP2_CrgA_like"/>
    <property type="match status" value="1"/>
</dbReference>
<dbReference type="PATRIC" id="fig|199198.4.peg.2387"/>
<dbReference type="Pfam" id="PF03466">
    <property type="entry name" value="LysR_substrate"/>
    <property type="match status" value="1"/>
</dbReference>
<keyword evidence="3" id="KW-0238">DNA-binding</keyword>
<dbReference type="InterPro" id="IPR058163">
    <property type="entry name" value="LysR-type_TF_proteobact-type"/>
</dbReference>
<dbReference type="Gene3D" id="1.10.10.10">
    <property type="entry name" value="Winged helix-like DNA-binding domain superfamily/Winged helix DNA-binding domain"/>
    <property type="match status" value="1"/>
</dbReference>
<accession>A0A0L8IPS4</accession>
<dbReference type="Pfam" id="PF00126">
    <property type="entry name" value="HTH_1"/>
    <property type="match status" value="1"/>
</dbReference>
<dbReference type="PROSITE" id="PS50931">
    <property type="entry name" value="HTH_LYSR"/>
    <property type="match status" value="1"/>
</dbReference>
<comment type="caution">
    <text evidence="6">The sequence shown here is derived from an EMBL/GenBank/DDBJ whole genome shotgun (WGS) entry which is preliminary data.</text>
</comment>
<dbReference type="Proteomes" id="UP000050297">
    <property type="component" value="Unassembled WGS sequence"/>
</dbReference>
<keyword evidence="2" id="KW-0805">Transcription regulation</keyword>
<organism evidence="6 7">
    <name type="scientific">Pseudomonas syringae pv. aceris</name>
    <dbReference type="NCBI Taxonomy" id="199198"/>
    <lineage>
        <taxon>Bacteria</taxon>
        <taxon>Pseudomonadati</taxon>
        <taxon>Pseudomonadota</taxon>
        <taxon>Gammaproteobacteria</taxon>
        <taxon>Pseudomonadales</taxon>
        <taxon>Pseudomonadaceae</taxon>
        <taxon>Pseudomonas</taxon>
        <taxon>Pseudomonas syringae</taxon>
    </lineage>
</organism>
<dbReference type="PANTHER" id="PTHR30537:SF5">
    <property type="entry name" value="HTH-TYPE TRANSCRIPTIONAL ACTIVATOR TTDR-RELATED"/>
    <property type="match status" value="1"/>
</dbReference>
<keyword evidence="4" id="KW-0804">Transcription</keyword>
<reference evidence="6 7" key="1">
    <citation type="submission" date="2015-09" db="EMBL/GenBank/DDBJ databases">
        <title>Genome announcement of multiple Pseudomonas syringae strains.</title>
        <authorList>
            <person name="Thakur S."/>
            <person name="Wang P.W."/>
            <person name="Gong Y."/>
            <person name="Weir B.S."/>
            <person name="Guttman D.S."/>
        </authorList>
    </citation>
    <scope>NUCLEOTIDE SEQUENCE [LARGE SCALE GENOMIC DNA]</scope>
    <source>
        <strain evidence="6 7">ICMP2802</strain>
    </source>
</reference>
<dbReference type="InterPro" id="IPR005119">
    <property type="entry name" value="LysR_subst-bd"/>
</dbReference>
<dbReference type="Gene3D" id="3.40.190.290">
    <property type="match status" value="1"/>
</dbReference>